<dbReference type="STRING" id="149040.A0A194WXQ8"/>
<dbReference type="Proteomes" id="UP000070700">
    <property type="component" value="Unassembled WGS sequence"/>
</dbReference>
<dbReference type="EMBL" id="KQ947424">
    <property type="protein sequence ID" value="KUJ12377.1"/>
    <property type="molecule type" value="Genomic_DNA"/>
</dbReference>
<gene>
    <name evidence="1" type="ORF">LY89DRAFT_738165</name>
</gene>
<dbReference type="InParanoid" id="A0A194WXQ8"/>
<dbReference type="KEGG" id="psco:LY89DRAFT_738165"/>
<dbReference type="PANTHER" id="PTHR33112:SF9">
    <property type="entry name" value="HETEROKARYON INCOMPATIBILITY DOMAIN-CONTAINING PROTEIN"/>
    <property type="match status" value="1"/>
</dbReference>
<organism evidence="1 2">
    <name type="scientific">Mollisia scopiformis</name>
    <name type="common">Conifer needle endophyte fungus</name>
    <name type="synonym">Phialocephala scopiformis</name>
    <dbReference type="NCBI Taxonomy" id="149040"/>
    <lineage>
        <taxon>Eukaryota</taxon>
        <taxon>Fungi</taxon>
        <taxon>Dikarya</taxon>
        <taxon>Ascomycota</taxon>
        <taxon>Pezizomycotina</taxon>
        <taxon>Leotiomycetes</taxon>
        <taxon>Helotiales</taxon>
        <taxon>Mollisiaceae</taxon>
        <taxon>Mollisia</taxon>
    </lineage>
</organism>
<evidence type="ECO:0008006" key="3">
    <source>
        <dbReference type="Google" id="ProtNLM"/>
    </source>
</evidence>
<proteinExistence type="predicted"/>
<dbReference type="GeneID" id="28830064"/>
<protein>
    <recommendedName>
        <fullName evidence="3">Heterokaryon incompatibility domain-containing protein</fullName>
    </recommendedName>
</protein>
<reference evidence="1 2" key="1">
    <citation type="submission" date="2015-10" db="EMBL/GenBank/DDBJ databases">
        <title>Full genome of DAOMC 229536 Phialocephala scopiformis, a fungal endophyte of spruce producing the potent anti-insectan compound rugulosin.</title>
        <authorList>
            <consortium name="DOE Joint Genome Institute"/>
            <person name="Walker A.K."/>
            <person name="Frasz S.L."/>
            <person name="Seifert K.A."/>
            <person name="Miller J.D."/>
            <person name="Mondo S.J."/>
            <person name="Labutti K."/>
            <person name="Lipzen A."/>
            <person name="Dockter R."/>
            <person name="Kennedy M."/>
            <person name="Grigoriev I.V."/>
            <person name="Spatafora J.W."/>
        </authorList>
    </citation>
    <scope>NUCLEOTIDE SEQUENCE [LARGE SCALE GENOMIC DNA]</scope>
    <source>
        <strain evidence="1 2">CBS 120377</strain>
    </source>
</reference>
<accession>A0A194WXQ8</accession>
<dbReference type="PANTHER" id="PTHR33112">
    <property type="entry name" value="DOMAIN PROTEIN, PUTATIVE-RELATED"/>
    <property type="match status" value="1"/>
</dbReference>
<sequence>MLQNFPLVTRAWAFQEKILSRRKIYFTNAEVDWECSQDIQCFCGGIRNASREPATAFEMIQNSFTGEDLKHRERYKWMGIIERYSSRFLTKETDRLPALSALAQKFRTASELGSYLAGNWTQGLVASLKWTASSGKTPTSDYIAPSWSWASAPGGVTFVKEINPKYAVSGAHVWARLIEATCIPASTDPMGAVSRGHIIVVGPVIAMKLTCDQEDLDYSQSDRQLVPWYLVKVNGVYSGERELTFLDAKMTLDETMKMKDKEVLALMIDRMFSLILQRSNTNDEAFERIGVMSHGSKYRSGVEIPMNHSIDKWFEDARQKILEIV</sequence>
<dbReference type="AlphaFoldDB" id="A0A194WXQ8"/>
<evidence type="ECO:0000313" key="2">
    <source>
        <dbReference type="Proteomes" id="UP000070700"/>
    </source>
</evidence>
<name>A0A194WXQ8_MOLSC</name>
<evidence type="ECO:0000313" key="1">
    <source>
        <dbReference type="EMBL" id="KUJ12377.1"/>
    </source>
</evidence>
<dbReference type="RefSeq" id="XP_018066732.1">
    <property type="nucleotide sequence ID" value="XM_018220338.1"/>
</dbReference>
<dbReference type="OrthoDB" id="3531267at2759"/>
<keyword evidence="2" id="KW-1185">Reference proteome</keyword>